<evidence type="ECO:0000256" key="4">
    <source>
        <dbReference type="ARBA" id="ARBA00022843"/>
    </source>
</evidence>
<keyword evidence="2" id="KW-1017">Isopeptide bond</keyword>
<evidence type="ECO:0000256" key="11">
    <source>
        <dbReference type="SAM" id="MobiDB-lite"/>
    </source>
</evidence>
<keyword evidence="5" id="KW-0007">Acetylation</keyword>
<dbReference type="OrthoDB" id="10251727at2759"/>
<protein>
    <recommendedName>
        <fullName evidence="10">Ribosomal L1 domain-containing protein 1</fullName>
    </recommendedName>
</protein>
<evidence type="ECO:0000313" key="13">
    <source>
        <dbReference type="RefSeq" id="XP_013395541.1"/>
    </source>
</evidence>
<dbReference type="RefSeq" id="XP_013395541.1">
    <property type="nucleotide sequence ID" value="XM_013540087.1"/>
</dbReference>
<gene>
    <name evidence="13" type="primary">LOC106162711</name>
</gene>
<feature type="region of interest" description="Disordered" evidence="11">
    <location>
        <begin position="253"/>
        <end position="432"/>
    </location>
</feature>
<dbReference type="Gene3D" id="3.30.190.20">
    <property type="match status" value="1"/>
</dbReference>
<dbReference type="Pfam" id="PF00687">
    <property type="entry name" value="Ribosomal_L1"/>
    <property type="match status" value="1"/>
</dbReference>
<evidence type="ECO:0000256" key="3">
    <source>
        <dbReference type="ARBA" id="ARBA00022553"/>
    </source>
</evidence>
<dbReference type="InterPro" id="IPR028364">
    <property type="entry name" value="Ribosomal_uL1/biogenesis"/>
</dbReference>
<dbReference type="SUPFAM" id="SSF56808">
    <property type="entry name" value="Ribosomal protein L1"/>
    <property type="match status" value="1"/>
</dbReference>
<dbReference type="FunFam" id="3.40.50.790:FF:000004">
    <property type="entry name" value="Ribosomal L1 domain-containing 1-like 1"/>
    <property type="match status" value="1"/>
</dbReference>
<evidence type="ECO:0000256" key="10">
    <source>
        <dbReference type="ARBA" id="ARBA00070787"/>
    </source>
</evidence>
<dbReference type="InterPro" id="IPR016095">
    <property type="entry name" value="Ribosomal_uL1_3-a/b-sand"/>
</dbReference>
<keyword evidence="4" id="KW-0832">Ubl conjugation</keyword>
<dbReference type="FunCoup" id="A0A1S3ICF5">
    <property type="interactions" value="62"/>
</dbReference>
<dbReference type="Gene3D" id="3.40.50.790">
    <property type="match status" value="1"/>
</dbReference>
<name>A0A1S3ICF5_LINAN</name>
<evidence type="ECO:0000256" key="2">
    <source>
        <dbReference type="ARBA" id="ARBA00022499"/>
    </source>
</evidence>
<feature type="compositionally biased region" description="Acidic residues" evidence="11">
    <location>
        <begin position="264"/>
        <end position="273"/>
    </location>
</feature>
<comment type="similarity">
    <text evidence="9">Belongs to the universal ribosomal protein uL1 family. Highly divergent.</text>
</comment>
<comment type="subcellular location">
    <subcellularLocation>
        <location evidence="1">Nucleus</location>
        <location evidence="1">Nucleolus</location>
    </subcellularLocation>
</comment>
<evidence type="ECO:0000256" key="6">
    <source>
        <dbReference type="ARBA" id="ARBA00023054"/>
    </source>
</evidence>
<reference evidence="13" key="1">
    <citation type="submission" date="2025-08" db="UniProtKB">
        <authorList>
            <consortium name="RefSeq"/>
        </authorList>
    </citation>
    <scope>IDENTIFICATION</scope>
    <source>
        <tissue evidence="13">Gonads</tissue>
    </source>
</reference>
<dbReference type="GeneID" id="106162711"/>
<organism evidence="12 13">
    <name type="scientific">Lingula anatina</name>
    <name type="common">Brachiopod</name>
    <name type="synonym">Lingula unguis</name>
    <dbReference type="NCBI Taxonomy" id="7574"/>
    <lineage>
        <taxon>Eukaryota</taxon>
        <taxon>Metazoa</taxon>
        <taxon>Spiralia</taxon>
        <taxon>Lophotrochozoa</taxon>
        <taxon>Brachiopoda</taxon>
        <taxon>Linguliformea</taxon>
        <taxon>Lingulata</taxon>
        <taxon>Lingulida</taxon>
        <taxon>Linguloidea</taxon>
        <taxon>Lingulidae</taxon>
        <taxon>Lingula</taxon>
    </lineage>
</organism>
<dbReference type="AlphaFoldDB" id="A0A1S3ICF5"/>
<keyword evidence="7" id="KW-0539">Nucleus</keyword>
<dbReference type="InterPro" id="IPR023674">
    <property type="entry name" value="Ribosomal_uL1-like"/>
</dbReference>
<proteinExistence type="inferred from homology"/>
<evidence type="ECO:0000256" key="5">
    <source>
        <dbReference type="ARBA" id="ARBA00022990"/>
    </source>
</evidence>
<dbReference type="KEGG" id="lak:106162711"/>
<evidence type="ECO:0000256" key="8">
    <source>
        <dbReference type="ARBA" id="ARBA00054167"/>
    </source>
</evidence>
<sequence>MVVFSEMALNLDEAQVKKAASAIKTFASKKGANLLLNEADSVKLQLTFKVIPKVKNKIIKIPLSHPITSETTDVCLFVKDLDKKNREYGPTVRHFQELLQSKGVKCVSEIIPLKQLKLEYQPFEAKKSLSNRFDIFLADERILRLLPGFLGKAFYGRKRHPVQVNLNATDLKQEVNKAVNNTQCIISGRGSNSMAKVGHSDMTLDELTENIMAAAKTLAQAIPGGVNNIRSMHVKTETSPALPIYVSLGTADEVILPSPPPKPEEDEPEDVTTVEEGKVKVTRHGVVKIIPEESDGQNKSDVKKGKKKRKSDVVDKPAQEENVPPPIKKSKKKSENIEEKAEETVKKGKSSKTIKGPTTKTSIESTKKKNTKKLRKEPANATGEDLVETVTVKKTKKTKSGTGVKSSKQNTKKVISVKSAVKRTPRSSSSSR</sequence>
<dbReference type="STRING" id="7574.A0A1S3ICF5"/>
<dbReference type="CDD" id="cd00403">
    <property type="entry name" value="Ribosomal_L1"/>
    <property type="match status" value="1"/>
</dbReference>
<keyword evidence="3" id="KW-0597">Phosphoprotein</keyword>
<comment type="function">
    <text evidence="8">Regulates cellular senescence through inhibition of PTEN translation. Acts as a pro-apoptotic regulator in response to DNA damage.</text>
</comment>
<dbReference type="OMA" id="RTGTCCI"/>
<evidence type="ECO:0000256" key="1">
    <source>
        <dbReference type="ARBA" id="ARBA00004604"/>
    </source>
</evidence>
<feature type="compositionally biased region" description="Basic and acidic residues" evidence="11">
    <location>
        <begin position="333"/>
        <end position="346"/>
    </location>
</feature>
<dbReference type="InParanoid" id="A0A1S3ICF5"/>
<evidence type="ECO:0000256" key="9">
    <source>
        <dbReference type="ARBA" id="ARBA00061550"/>
    </source>
</evidence>
<evidence type="ECO:0000313" key="12">
    <source>
        <dbReference type="Proteomes" id="UP000085678"/>
    </source>
</evidence>
<keyword evidence="12" id="KW-1185">Reference proteome</keyword>
<accession>A0A1S3ICF5</accession>
<keyword evidence="6" id="KW-0175">Coiled coil</keyword>
<dbReference type="GO" id="GO:0005730">
    <property type="term" value="C:nucleolus"/>
    <property type="evidence" value="ECO:0007669"/>
    <property type="project" value="UniProtKB-SubCell"/>
</dbReference>
<evidence type="ECO:0000256" key="7">
    <source>
        <dbReference type="ARBA" id="ARBA00023242"/>
    </source>
</evidence>
<dbReference type="Proteomes" id="UP000085678">
    <property type="component" value="Unplaced"/>
</dbReference>